<dbReference type="PaxDb" id="7159-AAEL001529-PA"/>
<dbReference type="Proteomes" id="UP000682892">
    <property type="component" value="Chromosome 1"/>
</dbReference>
<reference evidence="3" key="2">
    <citation type="journal article" date="2007" name="Science">
        <title>Genome sequence of Aedes aegypti, a major arbovirus vector.</title>
        <authorList>
            <person name="Nene V."/>
            <person name="Wortman J.R."/>
            <person name="Lawson D."/>
            <person name="Haas B."/>
            <person name="Kodira C."/>
            <person name="Tu Z.J."/>
            <person name="Loftus B."/>
            <person name="Xi Z."/>
            <person name="Megy K."/>
            <person name="Grabherr M."/>
            <person name="Ren Q."/>
            <person name="Zdobnov E.M."/>
            <person name="Lobo N.F."/>
            <person name="Campbell K.S."/>
            <person name="Brown S.E."/>
            <person name="Bonaldo M.F."/>
            <person name="Zhu J."/>
            <person name="Sinkins S.P."/>
            <person name="Hogenkamp D.G."/>
            <person name="Amedeo P."/>
            <person name="Arensburger P."/>
            <person name="Atkinson P.W."/>
            <person name="Bidwell S."/>
            <person name="Biedler J."/>
            <person name="Birney E."/>
            <person name="Bruggner R.V."/>
            <person name="Costas J."/>
            <person name="Coy M.R."/>
            <person name="Crabtree J."/>
            <person name="Crawford M."/>
            <person name="Debruyn B."/>
            <person name="Decaprio D."/>
            <person name="Eiglmeier K."/>
            <person name="Eisenstadt E."/>
            <person name="El-Dorry H."/>
            <person name="Gelbart W.M."/>
            <person name="Gomes S.L."/>
            <person name="Hammond M."/>
            <person name="Hannick L.I."/>
            <person name="Hogan J.R."/>
            <person name="Holmes M.H."/>
            <person name="Jaffe D."/>
            <person name="Johnston J.S."/>
            <person name="Kennedy R.C."/>
            <person name="Koo H."/>
            <person name="Kravitz S."/>
            <person name="Kriventseva E.V."/>
            <person name="Kulp D."/>
            <person name="Labutti K."/>
            <person name="Lee E."/>
            <person name="Li S."/>
            <person name="Lovin D.D."/>
            <person name="Mao C."/>
            <person name="Mauceli E."/>
            <person name="Menck C.F."/>
            <person name="Miller J.R."/>
            <person name="Montgomery P."/>
            <person name="Mori A."/>
            <person name="Nascimento A.L."/>
            <person name="Naveira H.F."/>
            <person name="Nusbaum C."/>
            <person name="O'leary S."/>
            <person name="Orvis J."/>
            <person name="Pertea M."/>
            <person name="Quesneville H."/>
            <person name="Reidenbach K.R."/>
            <person name="Rogers Y.H."/>
            <person name="Roth C.W."/>
            <person name="Schneider J.R."/>
            <person name="Schatz M."/>
            <person name="Shumway M."/>
            <person name="Stanke M."/>
            <person name="Stinson E.O."/>
            <person name="Tubio J.M."/>
            <person name="Vanzee J.P."/>
            <person name="Verjovski-Almeida S."/>
            <person name="Werner D."/>
            <person name="White O."/>
            <person name="Wyder S."/>
            <person name="Zeng Q."/>
            <person name="Zhao Q."/>
            <person name="Zhao Y."/>
            <person name="Hill C.A."/>
            <person name="Raikhel A.S."/>
            <person name="Soares M.B."/>
            <person name="Knudson D.L."/>
            <person name="Lee N.H."/>
            <person name="Galagan J."/>
            <person name="Salzberg S.L."/>
            <person name="Paulsen I.T."/>
            <person name="Dimopoulos G."/>
            <person name="Collins F.H."/>
            <person name="Birren B."/>
            <person name="Fraser-Liggett C.M."/>
            <person name="Severson D.W."/>
        </authorList>
    </citation>
    <scope>NUCLEOTIDE SEQUENCE [LARGE SCALE GENOMIC DNA]</scope>
    <source>
        <strain evidence="3">Liverpool</strain>
    </source>
</reference>
<proteinExistence type="predicted"/>
<accession>Q17L11</accession>
<keyword evidence="2" id="KW-0812">Transmembrane</keyword>
<evidence type="ECO:0000256" key="2">
    <source>
        <dbReference type="SAM" id="Phobius"/>
    </source>
</evidence>
<evidence type="ECO:0000313" key="4">
    <source>
        <dbReference type="Proteomes" id="UP000682892"/>
    </source>
</evidence>
<organism evidence="3 4">
    <name type="scientific">Aedes aegypti</name>
    <name type="common">Yellowfever mosquito</name>
    <name type="synonym">Culex aegypti</name>
    <dbReference type="NCBI Taxonomy" id="7159"/>
    <lineage>
        <taxon>Eukaryota</taxon>
        <taxon>Metazoa</taxon>
        <taxon>Ecdysozoa</taxon>
        <taxon>Arthropoda</taxon>
        <taxon>Hexapoda</taxon>
        <taxon>Insecta</taxon>
        <taxon>Pterygota</taxon>
        <taxon>Neoptera</taxon>
        <taxon>Endopterygota</taxon>
        <taxon>Diptera</taxon>
        <taxon>Nematocera</taxon>
        <taxon>Culicoidea</taxon>
        <taxon>Culicidae</taxon>
        <taxon>Culicinae</taxon>
        <taxon>Aedini</taxon>
        <taxon>Aedes</taxon>
        <taxon>Stegomyia</taxon>
    </lineage>
</organism>
<evidence type="ECO:0000313" key="3">
    <source>
        <dbReference type="EMBL" id="EAT47344.1"/>
    </source>
</evidence>
<feature type="transmembrane region" description="Helical" evidence="2">
    <location>
        <begin position="29"/>
        <end position="50"/>
    </location>
</feature>
<protein>
    <submittedName>
        <fullName evidence="3">AAEL001529-PA</fullName>
    </submittedName>
</protein>
<reference evidence="3" key="3">
    <citation type="submission" date="2012-09" db="EMBL/GenBank/DDBJ databases">
        <authorList>
            <consortium name="VectorBase"/>
        </authorList>
    </citation>
    <scope>NUCLEOTIDE SEQUENCE</scope>
    <source>
        <strain evidence="3">Liverpool</strain>
    </source>
</reference>
<dbReference type="EMBL" id="CH477220">
    <property type="protein sequence ID" value="EAT47344.1"/>
    <property type="molecule type" value="Genomic_DNA"/>
</dbReference>
<dbReference type="HOGENOM" id="CLU_3108234_0_0_1"/>
<keyword evidence="2" id="KW-1133">Transmembrane helix</keyword>
<sequence length="51" mass="5442">MLQSAPENLQKKELNATDGNSASALPDQIRTTSGLIVTLVTILLIFTSTLL</sequence>
<keyword evidence="2" id="KW-0472">Membrane</keyword>
<feature type="region of interest" description="Disordered" evidence="1">
    <location>
        <begin position="1"/>
        <end position="26"/>
    </location>
</feature>
<reference evidence="3" key="1">
    <citation type="submission" date="2005-10" db="EMBL/GenBank/DDBJ databases">
        <authorList>
            <person name="Loftus B.J."/>
            <person name="Nene V.M."/>
            <person name="Hannick L.I."/>
            <person name="Bidwell S."/>
            <person name="Haas B."/>
            <person name="Amedeo P."/>
            <person name="Orvis J."/>
            <person name="Wortman J.R."/>
            <person name="White O.R."/>
            <person name="Salzberg S."/>
            <person name="Shumway M."/>
            <person name="Koo H."/>
            <person name="Zhao Y."/>
            <person name="Holmes M."/>
            <person name="Miller J."/>
            <person name="Schatz M."/>
            <person name="Pop M."/>
            <person name="Pai G."/>
            <person name="Utterback T."/>
            <person name="Rogers Y.-H."/>
            <person name="Kravitz S."/>
            <person name="Fraser C.M."/>
        </authorList>
    </citation>
    <scope>NUCLEOTIDE SEQUENCE</scope>
    <source>
        <strain evidence="3">Liverpool</strain>
    </source>
</reference>
<gene>
    <name evidence="3" type="ORF">AaeL_AAEL001529</name>
</gene>
<evidence type="ECO:0000256" key="1">
    <source>
        <dbReference type="SAM" id="MobiDB-lite"/>
    </source>
</evidence>
<name>Q17L11_AEDAE</name>
<dbReference type="AlphaFoldDB" id="Q17L11"/>